<dbReference type="SUPFAM" id="SSF55874">
    <property type="entry name" value="ATPase domain of HSP90 chaperone/DNA topoisomerase II/histidine kinase"/>
    <property type="match status" value="1"/>
</dbReference>
<keyword evidence="2" id="KW-1185">Reference proteome</keyword>
<dbReference type="AlphaFoldDB" id="A0A7W6LX25"/>
<sequence length="657" mass="74523">MTFAHFDPLRISEKQAAEESALRDRQKRNIYSILHSYVGWYDPFSEMIQNALDSVDKRALTADETYKKCISIRVNAQENSVTVSDNGVGLDQASFQQFLAPNVSFKDDTARGSKGVGATYLAYGFNYLRVETKTKNFSASGEIEGGRNWLHDKSAPQNPHVYPVETASPDQKFDEFDTGASVTVKFDANTRPSNLSWPKLESAKSWALALQIKTALGPLISPLEVDVVVTHVSTTGQETEHRLDTIRYLCPHSFYDRVRKYEDVLDKLNQHIKKHGVNIGIPGALKNLNAVYLEWENKDVLKYTDLSQEQKDFLVEHPVKILASYMYTARIWDELSKKLGCRTTANIFNPGIQLCADNMPQGEVVQVPLKRYTGRQNQVHFVVHFSNCVVDLGRKGFHKDFVDIAKHIAQDIVQRDFSKVKACLRVDDFRRTGIIEQEKVNSWKDKLASHEKLRPLLLKNDNFFKPIHEVSVTAEPSREQDVIALFNQLVAGGVIRGVKVVGTNELMTYDGAYRVICGPQYDNHEFNKIQNPLGIGETQRIDFENSYPLGFLSTEMKILEYKFSVDGFINDITTGDKKVADVDLLIAWEFGTEHEQFFSVQSLLLPEGESHRQYHGVTHLLFDEHGNHAMDAIILKDLVSFLNDTDGESARQSELYE</sequence>
<proteinExistence type="predicted"/>
<dbReference type="InterPro" id="IPR036890">
    <property type="entry name" value="HATPase_C_sf"/>
</dbReference>
<reference evidence="1 2" key="1">
    <citation type="submission" date="2020-08" db="EMBL/GenBank/DDBJ databases">
        <title>Genomic Encyclopedia of Type Strains, Phase IV (KMG-IV): sequencing the most valuable type-strain genomes for metagenomic binning, comparative biology and taxonomic classification.</title>
        <authorList>
            <person name="Goeker M."/>
        </authorList>
    </citation>
    <scope>NUCLEOTIDE SEQUENCE [LARGE SCALE GENOMIC DNA]</scope>
    <source>
        <strain evidence="1 2">DSM 19371</strain>
    </source>
</reference>
<comment type="caution">
    <text evidence="1">The sequence shown here is derived from an EMBL/GenBank/DDBJ whole genome shotgun (WGS) entry which is preliminary data.</text>
</comment>
<dbReference type="Proteomes" id="UP000590524">
    <property type="component" value="Unassembled WGS sequence"/>
</dbReference>
<organism evidence="1 2">
    <name type="scientific">Sphingobium scionense</name>
    <dbReference type="NCBI Taxonomy" id="1404341"/>
    <lineage>
        <taxon>Bacteria</taxon>
        <taxon>Pseudomonadati</taxon>
        <taxon>Pseudomonadota</taxon>
        <taxon>Alphaproteobacteria</taxon>
        <taxon>Sphingomonadales</taxon>
        <taxon>Sphingomonadaceae</taxon>
        <taxon>Sphingobium</taxon>
    </lineage>
</organism>
<name>A0A7W6LX25_9SPHN</name>
<gene>
    <name evidence="1" type="ORF">GGQ90_005795</name>
</gene>
<dbReference type="EMBL" id="JACIEU010000062">
    <property type="protein sequence ID" value="MBB4151981.1"/>
    <property type="molecule type" value="Genomic_DNA"/>
</dbReference>
<evidence type="ECO:0000313" key="2">
    <source>
        <dbReference type="Proteomes" id="UP000590524"/>
    </source>
</evidence>
<accession>A0A7W6LX25</accession>
<dbReference type="RefSeq" id="WP_188084586.1">
    <property type="nucleotide sequence ID" value="NZ_JACIEU010000062.1"/>
</dbReference>
<evidence type="ECO:0000313" key="1">
    <source>
        <dbReference type="EMBL" id="MBB4151981.1"/>
    </source>
</evidence>
<dbReference type="Gene3D" id="3.30.565.10">
    <property type="entry name" value="Histidine kinase-like ATPase, C-terminal domain"/>
    <property type="match status" value="1"/>
</dbReference>
<protein>
    <submittedName>
        <fullName evidence="1">Uncharacterized protein</fullName>
    </submittedName>
</protein>